<feature type="region of interest" description="Disordered" evidence="1">
    <location>
        <begin position="102"/>
        <end position="154"/>
    </location>
</feature>
<reference evidence="2 3" key="1">
    <citation type="submission" date="2020-04" db="EMBL/GenBank/DDBJ databases">
        <title>Perkinsus chesapeaki whole genome sequence.</title>
        <authorList>
            <person name="Bogema D.R."/>
        </authorList>
    </citation>
    <scope>NUCLEOTIDE SEQUENCE [LARGE SCALE GENOMIC DNA]</scope>
    <source>
        <strain evidence="2">ATCC PRA-425</strain>
    </source>
</reference>
<name>A0A7J6M1B0_PERCH</name>
<accession>A0A7J6M1B0</accession>
<keyword evidence="3" id="KW-1185">Reference proteome</keyword>
<gene>
    <name evidence="2" type="ORF">FOL47_004689</name>
</gene>
<protein>
    <submittedName>
        <fullName evidence="2">Uncharacterized protein</fullName>
    </submittedName>
</protein>
<feature type="non-terminal residue" evidence="2">
    <location>
        <position position="504"/>
    </location>
</feature>
<feature type="compositionally biased region" description="Low complexity" evidence="1">
    <location>
        <begin position="102"/>
        <end position="113"/>
    </location>
</feature>
<sequence>GVGFGHATSYEIASSVATLQKDSSLCDRIAILDSRSDNPSGLQGTVIDSIVKSMPTSLKGTDTAVDVASGQRLLLKPNITASRLLWSAAYVTGDLQRDEELSSCCSSSSSSSSSEEESSSDSEGADSPSRTPLRKAAKLSRNSPDTSRRPPARRIRVMDGLPTFALKGYRLKLFHKALPEILDCAALDSSARIYRSPKAYRDFIVLPGFLSAPEIDCVVSVSTSPTVSEIKDRKDNLDYKHRAFRVEAQMRLLEPDLYQKLMTAVKYASDRLWGVLGDYKQSYPEMEYIVYDTSEGEGMIEKHVDNYSLVTFVCLLSTPGVDFTGGVNCFKHIKEQTYERRKTTALDHPSDQRPPLYPPERALPYLVHASFRSECDIMCSTSWTCSPMWRASMSGERRWGGILEALGFSYHPGRARTETARRLVMHMQSNRIRRKFPQLKTSYELFGYDAPATARFKMQDGRDYEFSIEQFTLEEIQAEIHKSQFSSMLAHMKTRSLEKLTEDD</sequence>
<dbReference type="OrthoDB" id="442727at2759"/>
<dbReference type="Proteomes" id="UP000591131">
    <property type="component" value="Unassembled WGS sequence"/>
</dbReference>
<dbReference type="EMBL" id="JAAPAO010000266">
    <property type="protein sequence ID" value="KAF4665265.1"/>
    <property type="molecule type" value="Genomic_DNA"/>
</dbReference>
<evidence type="ECO:0000313" key="2">
    <source>
        <dbReference type="EMBL" id="KAF4665265.1"/>
    </source>
</evidence>
<dbReference type="Gene3D" id="3.40.30.10">
    <property type="entry name" value="Glutaredoxin"/>
    <property type="match status" value="1"/>
</dbReference>
<dbReference type="AlphaFoldDB" id="A0A7J6M1B0"/>
<proteinExistence type="predicted"/>
<comment type="caution">
    <text evidence="2">The sequence shown here is derived from an EMBL/GenBank/DDBJ whole genome shotgun (WGS) entry which is preliminary data.</text>
</comment>
<organism evidence="2 3">
    <name type="scientific">Perkinsus chesapeaki</name>
    <name type="common">Clam parasite</name>
    <name type="synonym">Perkinsus andrewsi</name>
    <dbReference type="NCBI Taxonomy" id="330153"/>
    <lineage>
        <taxon>Eukaryota</taxon>
        <taxon>Sar</taxon>
        <taxon>Alveolata</taxon>
        <taxon>Perkinsozoa</taxon>
        <taxon>Perkinsea</taxon>
        <taxon>Perkinsida</taxon>
        <taxon>Perkinsidae</taxon>
        <taxon>Perkinsus</taxon>
    </lineage>
</organism>
<feature type="compositionally biased region" description="Acidic residues" evidence="1">
    <location>
        <begin position="114"/>
        <end position="124"/>
    </location>
</feature>
<evidence type="ECO:0000313" key="3">
    <source>
        <dbReference type="Proteomes" id="UP000591131"/>
    </source>
</evidence>
<evidence type="ECO:0000256" key="1">
    <source>
        <dbReference type="SAM" id="MobiDB-lite"/>
    </source>
</evidence>